<reference evidence="7 8" key="1">
    <citation type="submission" date="2023-08" db="EMBL/GenBank/DDBJ databases">
        <title>The draft genome sequence of Paracraurococcus sp. LOR1-02.</title>
        <authorList>
            <person name="Kingkaew E."/>
            <person name="Tanasupawat S."/>
        </authorList>
    </citation>
    <scope>NUCLEOTIDE SEQUENCE [LARGE SCALE GENOMIC DNA]</scope>
    <source>
        <strain evidence="7 8">LOR1-02</strain>
    </source>
</reference>
<feature type="non-terminal residue" evidence="7">
    <location>
        <position position="1"/>
    </location>
</feature>
<accession>A0ABT9EFD5</accession>
<evidence type="ECO:0000313" key="7">
    <source>
        <dbReference type="EMBL" id="MDO9714792.1"/>
    </source>
</evidence>
<dbReference type="PANTHER" id="PTHR13789">
    <property type="entry name" value="MONOOXYGENASE"/>
    <property type="match status" value="1"/>
</dbReference>
<evidence type="ECO:0000256" key="4">
    <source>
        <dbReference type="ARBA" id="ARBA00023002"/>
    </source>
</evidence>
<evidence type="ECO:0000256" key="5">
    <source>
        <dbReference type="ARBA" id="ARBA00023033"/>
    </source>
</evidence>
<keyword evidence="8" id="KW-1185">Reference proteome</keyword>
<feature type="non-terminal residue" evidence="7">
    <location>
        <position position="85"/>
    </location>
</feature>
<name>A0ABT9EFD5_9PROT</name>
<dbReference type="GO" id="GO:0004497">
    <property type="term" value="F:monooxygenase activity"/>
    <property type="evidence" value="ECO:0007669"/>
    <property type="project" value="UniProtKB-KW"/>
</dbReference>
<comment type="cofactor">
    <cofactor evidence="1">
        <name>FAD</name>
        <dbReference type="ChEBI" id="CHEBI:57692"/>
    </cofactor>
</comment>
<dbReference type="InterPro" id="IPR050493">
    <property type="entry name" value="FAD-dep_Monooxygenase_BioMet"/>
</dbReference>
<dbReference type="Gene3D" id="3.50.50.60">
    <property type="entry name" value="FAD/NAD(P)-binding domain"/>
    <property type="match status" value="1"/>
</dbReference>
<keyword evidence="4" id="KW-0560">Oxidoreductase</keyword>
<dbReference type="Proteomes" id="UP001243009">
    <property type="component" value="Unassembled WGS sequence"/>
</dbReference>
<keyword evidence="5 7" id="KW-0503">Monooxygenase</keyword>
<proteinExistence type="predicted"/>
<evidence type="ECO:0000256" key="1">
    <source>
        <dbReference type="ARBA" id="ARBA00001974"/>
    </source>
</evidence>
<keyword evidence="2" id="KW-0285">Flavoprotein</keyword>
<dbReference type="RefSeq" id="WP_305109564.1">
    <property type="nucleotide sequence ID" value="NZ_JAUTWS010000602.1"/>
</dbReference>
<dbReference type="InterPro" id="IPR036188">
    <property type="entry name" value="FAD/NAD-bd_sf"/>
</dbReference>
<gene>
    <name evidence="7" type="ORF">Q7A36_41390</name>
</gene>
<evidence type="ECO:0000256" key="3">
    <source>
        <dbReference type="ARBA" id="ARBA00022827"/>
    </source>
</evidence>
<evidence type="ECO:0000313" key="8">
    <source>
        <dbReference type="Proteomes" id="UP001243009"/>
    </source>
</evidence>
<sequence>RPLPAWSVGRVTLLGDACHPTLPFLAQGAVMAIEDGFILARALAVQPEDVPATLRRYEAARQARTARVVEGSAANTRRFHNPALG</sequence>
<dbReference type="PANTHER" id="PTHR13789:SF318">
    <property type="entry name" value="GERANYLGERANYL DIPHOSPHATE REDUCTASE"/>
    <property type="match status" value="1"/>
</dbReference>
<dbReference type="Pfam" id="PF01494">
    <property type="entry name" value="FAD_binding_3"/>
    <property type="match status" value="1"/>
</dbReference>
<dbReference type="InterPro" id="IPR002938">
    <property type="entry name" value="FAD-bd"/>
</dbReference>
<organism evidence="7 8">
    <name type="scientific">Paracraurococcus lichenis</name>
    <dbReference type="NCBI Taxonomy" id="3064888"/>
    <lineage>
        <taxon>Bacteria</taxon>
        <taxon>Pseudomonadati</taxon>
        <taxon>Pseudomonadota</taxon>
        <taxon>Alphaproteobacteria</taxon>
        <taxon>Acetobacterales</taxon>
        <taxon>Roseomonadaceae</taxon>
        <taxon>Paracraurococcus</taxon>
    </lineage>
</organism>
<protein>
    <submittedName>
        <fullName evidence="7">FAD-dependent monooxygenase</fullName>
    </submittedName>
</protein>
<dbReference type="PRINTS" id="PR00420">
    <property type="entry name" value="RNGMNOXGNASE"/>
</dbReference>
<dbReference type="SUPFAM" id="SSF51905">
    <property type="entry name" value="FAD/NAD(P)-binding domain"/>
    <property type="match status" value="1"/>
</dbReference>
<evidence type="ECO:0000259" key="6">
    <source>
        <dbReference type="Pfam" id="PF01494"/>
    </source>
</evidence>
<comment type="caution">
    <text evidence="7">The sequence shown here is derived from an EMBL/GenBank/DDBJ whole genome shotgun (WGS) entry which is preliminary data.</text>
</comment>
<dbReference type="EMBL" id="JAUTWS010000602">
    <property type="protein sequence ID" value="MDO9714792.1"/>
    <property type="molecule type" value="Genomic_DNA"/>
</dbReference>
<keyword evidence="3" id="KW-0274">FAD</keyword>
<evidence type="ECO:0000256" key="2">
    <source>
        <dbReference type="ARBA" id="ARBA00022630"/>
    </source>
</evidence>
<feature type="domain" description="FAD-binding" evidence="6">
    <location>
        <begin position="5"/>
        <end position="71"/>
    </location>
</feature>